<accession>A0A319FKN2</accession>
<evidence type="ECO:0000313" key="3">
    <source>
        <dbReference type="Proteomes" id="UP000248423"/>
    </source>
</evidence>
<dbReference type="EMBL" id="KZ826333">
    <property type="protein sequence ID" value="PYI08693.1"/>
    <property type="molecule type" value="Genomic_DNA"/>
</dbReference>
<evidence type="ECO:0000313" key="2">
    <source>
        <dbReference type="EMBL" id="PYI08693.1"/>
    </source>
</evidence>
<protein>
    <submittedName>
        <fullName evidence="2">Uncharacterized protein</fullName>
    </submittedName>
</protein>
<proteinExistence type="predicted"/>
<gene>
    <name evidence="2" type="ORF">BO78DRAFT_395556</name>
</gene>
<reference evidence="2 3" key="1">
    <citation type="submission" date="2018-02" db="EMBL/GenBank/DDBJ databases">
        <title>The genomes of Aspergillus section Nigri reveals drivers in fungal speciation.</title>
        <authorList>
            <consortium name="DOE Joint Genome Institute"/>
            <person name="Vesth T.C."/>
            <person name="Nybo J."/>
            <person name="Theobald S."/>
            <person name="Brandl J."/>
            <person name="Frisvad J.C."/>
            <person name="Nielsen K.F."/>
            <person name="Lyhne E.K."/>
            <person name="Kogle M.E."/>
            <person name="Kuo A."/>
            <person name="Riley R."/>
            <person name="Clum A."/>
            <person name="Nolan M."/>
            <person name="Lipzen A."/>
            <person name="Salamov A."/>
            <person name="Henrissat B."/>
            <person name="Wiebenga A."/>
            <person name="De vries R.P."/>
            <person name="Grigoriev I.V."/>
            <person name="Mortensen U.H."/>
            <person name="Andersen M.R."/>
            <person name="Baker S.E."/>
        </authorList>
    </citation>
    <scope>NUCLEOTIDE SEQUENCE [LARGE SCALE GENOMIC DNA]</scope>
    <source>
        <strain evidence="2 3">CBS 121057</strain>
    </source>
</reference>
<dbReference type="OrthoDB" id="4502522at2759"/>
<evidence type="ECO:0000256" key="1">
    <source>
        <dbReference type="SAM" id="MobiDB-lite"/>
    </source>
</evidence>
<organism evidence="2 3">
    <name type="scientific">Aspergillus sclerotiicarbonarius (strain CBS 121057 / IBT 28362)</name>
    <dbReference type="NCBI Taxonomy" id="1448318"/>
    <lineage>
        <taxon>Eukaryota</taxon>
        <taxon>Fungi</taxon>
        <taxon>Dikarya</taxon>
        <taxon>Ascomycota</taxon>
        <taxon>Pezizomycotina</taxon>
        <taxon>Eurotiomycetes</taxon>
        <taxon>Eurotiomycetidae</taxon>
        <taxon>Eurotiales</taxon>
        <taxon>Aspergillaceae</taxon>
        <taxon>Aspergillus</taxon>
        <taxon>Aspergillus subgen. Circumdati</taxon>
    </lineage>
</organism>
<keyword evidence="3" id="KW-1185">Reference proteome</keyword>
<dbReference type="AlphaFoldDB" id="A0A319FKN2"/>
<dbReference type="VEuPathDB" id="FungiDB:BO78DRAFT_395556"/>
<sequence length="118" mass="13367">MALYARAMEPPPQRPIPHGFQKTVRSKPVHSTRPLSSRLTCPYRLTDVCDRGNECLPYRESDHAILWVGMARMHPLVVRYRATLPSNHPVGSTRMDLPGRTAWVMGGGEIPVFERCTE</sequence>
<feature type="region of interest" description="Disordered" evidence="1">
    <location>
        <begin position="1"/>
        <end position="35"/>
    </location>
</feature>
<dbReference type="Proteomes" id="UP000248423">
    <property type="component" value="Unassembled WGS sequence"/>
</dbReference>
<name>A0A319FKN2_ASPSB</name>